<sequence>MVNNKRSYELKGKFLDDLRDNAFSRTNGEDAVEYIEYFLKIVDLINLPNVNYERLRLSVFPISLVENASKWFDEFKGSITSWVDLTESFFGKYYPPSRTGRITVTKAIRDPSNSTFENNFLDNEEHENKDKHGLFDNQKWPDSKIRRFEMIKYSFGKDEEYVAIKEHEYDDLTSTNEDACRTYQEIFHRMDKGWMDLAVKEIDEVGEVSII</sequence>
<comment type="caution">
    <text evidence="1">The sequence shown here is derived from an EMBL/GenBank/DDBJ whole genome shotgun (WGS) entry which is preliminary data.</text>
</comment>
<gene>
    <name evidence="1" type="ORF">Tco_0748437</name>
</gene>
<reference evidence="1" key="2">
    <citation type="submission" date="2022-01" db="EMBL/GenBank/DDBJ databases">
        <authorList>
            <person name="Yamashiro T."/>
            <person name="Shiraishi A."/>
            <person name="Satake H."/>
            <person name="Nakayama K."/>
        </authorList>
    </citation>
    <scope>NUCLEOTIDE SEQUENCE</scope>
</reference>
<protein>
    <recommendedName>
        <fullName evidence="3">Retrotransposon gag domain-containing protein</fullName>
    </recommendedName>
</protein>
<accession>A0ABQ4YWT9</accession>
<dbReference type="Proteomes" id="UP001151760">
    <property type="component" value="Unassembled WGS sequence"/>
</dbReference>
<name>A0ABQ4YWT9_9ASTR</name>
<reference evidence="1" key="1">
    <citation type="journal article" date="2022" name="Int. J. Mol. Sci.">
        <title>Draft Genome of Tanacetum Coccineum: Genomic Comparison of Closely Related Tanacetum-Family Plants.</title>
        <authorList>
            <person name="Yamashiro T."/>
            <person name="Shiraishi A."/>
            <person name="Nakayama K."/>
            <person name="Satake H."/>
        </authorList>
    </citation>
    <scope>NUCLEOTIDE SEQUENCE</scope>
</reference>
<dbReference type="EMBL" id="BQNB010010783">
    <property type="protein sequence ID" value="GJS81896.1"/>
    <property type="molecule type" value="Genomic_DNA"/>
</dbReference>
<organism evidence="1 2">
    <name type="scientific">Tanacetum coccineum</name>
    <dbReference type="NCBI Taxonomy" id="301880"/>
    <lineage>
        <taxon>Eukaryota</taxon>
        <taxon>Viridiplantae</taxon>
        <taxon>Streptophyta</taxon>
        <taxon>Embryophyta</taxon>
        <taxon>Tracheophyta</taxon>
        <taxon>Spermatophyta</taxon>
        <taxon>Magnoliopsida</taxon>
        <taxon>eudicotyledons</taxon>
        <taxon>Gunneridae</taxon>
        <taxon>Pentapetalae</taxon>
        <taxon>asterids</taxon>
        <taxon>campanulids</taxon>
        <taxon>Asterales</taxon>
        <taxon>Asteraceae</taxon>
        <taxon>Asteroideae</taxon>
        <taxon>Anthemideae</taxon>
        <taxon>Anthemidinae</taxon>
        <taxon>Tanacetum</taxon>
    </lineage>
</organism>
<keyword evidence="2" id="KW-1185">Reference proteome</keyword>
<evidence type="ECO:0008006" key="3">
    <source>
        <dbReference type="Google" id="ProtNLM"/>
    </source>
</evidence>
<evidence type="ECO:0000313" key="1">
    <source>
        <dbReference type="EMBL" id="GJS81896.1"/>
    </source>
</evidence>
<proteinExistence type="predicted"/>
<evidence type="ECO:0000313" key="2">
    <source>
        <dbReference type="Proteomes" id="UP001151760"/>
    </source>
</evidence>